<dbReference type="Pfam" id="PF10996">
    <property type="entry name" value="Beta-Casp"/>
    <property type="match status" value="1"/>
</dbReference>
<comment type="subcellular location">
    <subcellularLocation>
        <location evidence="1">Nucleus</location>
    </subcellularLocation>
</comment>
<dbReference type="SUPFAM" id="SSF56281">
    <property type="entry name" value="Metallo-hydrolase/oxidoreductase"/>
    <property type="match status" value="1"/>
</dbReference>
<keyword evidence="1" id="KW-0694">RNA-binding</keyword>
<reference evidence="4" key="1">
    <citation type="submission" date="2019-12" db="EMBL/GenBank/DDBJ databases">
        <title>Genome sequence of Babesia ovis.</title>
        <authorList>
            <person name="Yamagishi J."/>
            <person name="Sevinc F."/>
            <person name="Xuan X."/>
        </authorList>
    </citation>
    <scope>NUCLEOTIDE SEQUENCE</scope>
    <source>
        <strain evidence="4">Selcuk</strain>
    </source>
</reference>
<organism evidence="4 5">
    <name type="scientific">Babesia ovis</name>
    <dbReference type="NCBI Taxonomy" id="5869"/>
    <lineage>
        <taxon>Eukaryota</taxon>
        <taxon>Sar</taxon>
        <taxon>Alveolata</taxon>
        <taxon>Apicomplexa</taxon>
        <taxon>Aconoidasida</taxon>
        <taxon>Piroplasmida</taxon>
        <taxon>Babesiidae</taxon>
        <taxon>Babesia</taxon>
    </lineage>
</organism>
<feature type="region of interest" description="Disordered" evidence="2">
    <location>
        <begin position="845"/>
        <end position="882"/>
    </location>
</feature>
<protein>
    <recommendedName>
        <fullName evidence="1">Cleavage and polyadenylation specificity factor subunit 2</fullName>
    </recommendedName>
    <alternativeName>
        <fullName evidence="1">Cleavage and polyadenylation specificity factor 100 kDa subunit</fullName>
    </alternativeName>
</protein>
<dbReference type="Proteomes" id="UP001057455">
    <property type="component" value="Unassembled WGS sequence"/>
</dbReference>
<evidence type="ECO:0000259" key="3">
    <source>
        <dbReference type="SMART" id="SM01027"/>
    </source>
</evidence>
<dbReference type="SMART" id="SM01027">
    <property type="entry name" value="Beta-Casp"/>
    <property type="match status" value="1"/>
</dbReference>
<dbReference type="Gene3D" id="3.40.50.10890">
    <property type="match status" value="1"/>
</dbReference>
<name>A0A9W5TCM9_BABOV</name>
<keyword evidence="1" id="KW-0539">Nucleus</keyword>
<dbReference type="GO" id="GO:0005847">
    <property type="term" value="C:mRNA cleavage and polyadenylation specificity factor complex"/>
    <property type="evidence" value="ECO:0007669"/>
    <property type="project" value="InterPro"/>
</dbReference>
<feature type="compositionally biased region" description="Low complexity" evidence="2">
    <location>
        <begin position="863"/>
        <end position="880"/>
    </location>
</feature>
<dbReference type="InterPro" id="IPR001279">
    <property type="entry name" value="Metallo-B-lactamas"/>
</dbReference>
<dbReference type="AlphaFoldDB" id="A0A9W5TCM9"/>
<dbReference type="InterPro" id="IPR036866">
    <property type="entry name" value="RibonucZ/Hydroxyglut_hydro"/>
</dbReference>
<evidence type="ECO:0000313" key="5">
    <source>
        <dbReference type="Proteomes" id="UP001057455"/>
    </source>
</evidence>
<dbReference type="GO" id="GO:0003723">
    <property type="term" value="F:RNA binding"/>
    <property type="evidence" value="ECO:0007669"/>
    <property type="project" value="UniProtKB-KW"/>
</dbReference>
<dbReference type="Pfam" id="PF16661">
    <property type="entry name" value="Lactamase_B_6"/>
    <property type="match status" value="1"/>
</dbReference>
<dbReference type="OrthoDB" id="64353at2759"/>
<dbReference type="InterPro" id="IPR022712">
    <property type="entry name" value="Beta_Casp"/>
</dbReference>
<evidence type="ECO:0000313" key="4">
    <source>
        <dbReference type="EMBL" id="GFE55055.1"/>
    </source>
</evidence>
<feature type="compositionally biased region" description="Basic and acidic residues" evidence="2">
    <location>
        <begin position="75"/>
        <end position="85"/>
    </location>
</feature>
<evidence type="ECO:0000256" key="1">
    <source>
        <dbReference type="RuleBase" id="RU365006"/>
    </source>
</evidence>
<accession>A0A9W5TCM9</accession>
<feature type="domain" description="Beta-Casp" evidence="3">
    <location>
        <begin position="325"/>
        <end position="448"/>
    </location>
</feature>
<dbReference type="PANTHER" id="PTHR45922:SF1">
    <property type="entry name" value="CLEAVAGE AND POLYADENYLATION SPECIFICITY FACTOR SUBUNIT 2"/>
    <property type="match status" value="1"/>
</dbReference>
<sequence length="969" mass="108089">MASLVAEPLICGSLLATKVTLRLPLSIFRPTGSTPVEHIVKAENPETSSASQQKASTTRSSRSTRKSTKASTRNSKNDGSKKTTDETDASEGFAEIHVLVNCGWSLDFEPESIDLLKQHVADIDIIALTDGDFTHIGALPVIYSWLQGLRGRQELPPVLCTEGCYKFARACLVDVLDNATFSYKFDDYTLSDLELLYTGCRTLRYSESFYFTKSGDGWSVQVSLLPLNNGVSIGGAIWRLDIGTRTIICGPTYRVQSAWYLDGCDVLSLKSADVFITHEQPRICNQPKKPFVMECNSMRSILSVIAGTLRSHGSVLIPIDVGSHVIDLLLHLNAVWSNTDLQQYPVVLVSPIAVKLVLLFATCLEYMRSGICHNFLRTLWNPIFNMKFIHPVSSVEEIRRYANMPCVFISTCSSLDFGVTSYLFAALSSYEHNSIIFTNETSGVSKLLEQYRELNMQTAEDGLHQEFDLRLNLEQPEEVADADMGRSIRNSSLFTFPSEPTDEANVQLGDKHGPHGDVVMENFGEELTTEFLFKNTRNFVIHNGGAAHVPPTIIRDDIENREKRIDRKKLDYGIPYTAKAAADLDYNFLSPTVVPYVEQPSKNHDTSVDENPINTYYMQHLDNVGADNMFGSDKSSGPQHVDKCKLVSKRLPIIIKSGLYITRYFHHHPDCELIPLLEETRPRSVSVLPTSTNLDTVSAMEARIHDTVPSCSTFFIGNTGVQTKDKANTGRHQVTIPLDLRQVLLNRSTTLFAEYQALWQLSTSVSPSPPKSLRIQPRLSKLMTVLKSVDNWKRVHNPRRTFQAIVRFHYGKEEDGSDATNHAALECTSFWTKRTPSVPCLSLSIPGDTTHQPCDPDKMDLDSASPEELSPAASKSSGSSDLGLTHSVSRSLYTGNVPMPTLVGYIEECLPDSCALDHGVVTVNGSSQISRSETRYGMHRWNVRGTLDPSFYFSRKMLRSLHNRIEPLY</sequence>
<gene>
    <name evidence="4" type="ORF">BaOVIS_024590</name>
</gene>
<dbReference type="PANTHER" id="PTHR45922">
    <property type="entry name" value="CLEAVAGE AND POLYADENYLATION SPECIFICITY FACTOR SUBUNIT 2"/>
    <property type="match status" value="1"/>
</dbReference>
<comment type="similarity">
    <text evidence="1">Belongs to the metallo-beta-lactamase superfamily. RNA-metabolizing metallo-beta-lactamase-like family. CPSF2/YSH1 subfamily.</text>
</comment>
<proteinExistence type="inferred from homology"/>
<feature type="compositionally biased region" description="Low complexity" evidence="2">
    <location>
        <begin position="47"/>
        <end position="61"/>
    </location>
</feature>
<dbReference type="EMBL" id="BLIY01000017">
    <property type="protein sequence ID" value="GFE55055.1"/>
    <property type="molecule type" value="Genomic_DNA"/>
</dbReference>
<dbReference type="Gene3D" id="3.60.15.10">
    <property type="entry name" value="Ribonuclease Z/Hydroxyacylglutathione hydrolase-like"/>
    <property type="match status" value="1"/>
</dbReference>
<evidence type="ECO:0000256" key="2">
    <source>
        <dbReference type="SAM" id="MobiDB-lite"/>
    </source>
</evidence>
<dbReference type="InterPro" id="IPR027075">
    <property type="entry name" value="CPSF2"/>
</dbReference>
<keyword evidence="5" id="KW-1185">Reference proteome</keyword>
<dbReference type="GO" id="GO:0006398">
    <property type="term" value="P:mRNA 3'-end processing by stem-loop binding and cleavage"/>
    <property type="evidence" value="ECO:0007669"/>
    <property type="project" value="InterPro"/>
</dbReference>
<keyword evidence="1" id="KW-0507">mRNA processing</keyword>
<comment type="caution">
    <text evidence="4">The sequence shown here is derived from an EMBL/GenBank/DDBJ whole genome shotgun (WGS) entry which is preliminary data.</text>
</comment>
<feature type="region of interest" description="Disordered" evidence="2">
    <location>
        <begin position="43"/>
        <end position="88"/>
    </location>
</feature>